<dbReference type="InterPro" id="IPR002365">
    <property type="entry name" value="Terpene_synthase_CS"/>
</dbReference>
<dbReference type="InterPro" id="IPR032696">
    <property type="entry name" value="SQ_cyclase_C"/>
</dbReference>
<dbReference type="GO" id="GO:0016866">
    <property type="term" value="F:intramolecular transferase activity"/>
    <property type="evidence" value="ECO:0007669"/>
    <property type="project" value="InterPro"/>
</dbReference>
<comment type="similarity">
    <text evidence="1 3">Belongs to the terpene cyclase/mutase family.</text>
</comment>
<dbReference type="EMBL" id="JAJAGQ010000020">
    <property type="protein sequence ID" value="KAJ8532073.1"/>
    <property type="molecule type" value="Genomic_DNA"/>
</dbReference>
<evidence type="ECO:0000256" key="3">
    <source>
        <dbReference type="RuleBase" id="RU362003"/>
    </source>
</evidence>
<comment type="caution">
    <text evidence="6">The sequence shown here is derived from an EMBL/GenBank/DDBJ whole genome shotgun (WGS) entry which is preliminary data.</text>
</comment>
<evidence type="ECO:0000259" key="5">
    <source>
        <dbReference type="Pfam" id="PF13249"/>
    </source>
</evidence>
<evidence type="ECO:0000313" key="6">
    <source>
        <dbReference type="EMBL" id="KAJ8532073.1"/>
    </source>
</evidence>
<dbReference type="Gene3D" id="1.50.10.20">
    <property type="match status" value="2"/>
</dbReference>
<dbReference type="Pfam" id="PF13249">
    <property type="entry name" value="SQHop_cyclase_N"/>
    <property type="match status" value="1"/>
</dbReference>
<dbReference type="PROSITE" id="PS01074">
    <property type="entry name" value="TERPENE_SYNTHASES"/>
    <property type="match status" value="1"/>
</dbReference>
<dbReference type="Pfam" id="PF13243">
    <property type="entry name" value="SQHop_cyclase_C"/>
    <property type="match status" value="1"/>
</dbReference>
<protein>
    <recommendedName>
        <fullName evidence="3">Terpene cyclase/mutase family member</fullName>
        <ecNumber evidence="3">5.4.99.-</ecNumber>
    </recommendedName>
</protein>
<dbReference type="InterPro" id="IPR032697">
    <property type="entry name" value="SQ_cyclase_N"/>
</dbReference>
<evidence type="ECO:0000256" key="2">
    <source>
        <dbReference type="ARBA" id="ARBA00022737"/>
    </source>
</evidence>
<dbReference type="PANTHER" id="PTHR11764">
    <property type="entry name" value="TERPENE CYCLASE/MUTASE FAMILY MEMBER"/>
    <property type="match status" value="1"/>
</dbReference>
<evidence type="ECO:0000256" key="1">
    <source>
        <dbReference type="ARBA" id="ARBA00009755"/>
    </source>
</evidence>
<evidence type="ECO:0000259" key="4">
    <source>
        <dbReference type="Pfam" id="PF13243"/>
    </source>
</evidence>
<dbReference type="GO" id="GO:0016104">
    <property type="term" value="P:triterpenoid biosynthetic process"/>
    <property type="evidence" value="ECO:0007669"/>
    <property type="project" value="InterPro"/>
</dbReference>
<sequence>MWKLKIAEGEGPLLTSTNNYIGRQHWEYDEEAGTPQERTLVDKMRQNFTKNRFLQKQSADLLMRMQLRKDNGCGPIPGGVKLEESENVTEEAVKTTLKRGISYCSTIQAHDGHWPAESAGPLFFLPPLVMALYVTGDLNAVLSPAHQMEIKRYTYNHQNDDGGWGFHIEGHSTMFGTVFNYVALRLLGEGQEDGDDNALAKGRKWILDHGGAVATPSWGKFWLAVLGVYEWDGCNPMPPEFWILPTLFPIHPGKMLCYARLVYMPMSYLYGKRFVGTITSLVQSIRDEIHTQPYHEIVWNKARNTCAKEDLYYPHPLIQDTVWGFLHHFAEPVLKRWPFTKLREKALNLAMEHIHYEDENSRYICIGCVEKVLCLIACWVEDPNSEAYKRHLARLPDYYWISEDGLKFQSFGCQTWDAVFSIQAILSSDVAEEFGPTLKKANDFLKASQVRENPCGDFRKMYRHISKGGWTFSMQDHGWQVSDCTSEGLKCALLFSQMPTALVGDKLDTERLYDAVNVILSLQSENGGFPAWEPQRAYRWLEKFNPTEFFEDTIIEREYVECTSSAIQALALFKKLHPGHRRKEIEAAIKKGLQYIENTQNPDGSWTGCWGICYTYGTWFAVDGLIACGRTYTTCHALQKACEFLLSKQLPDGGWGESYLSNSNKVYTNIEGDQSNLVQTSWALLALINTGQAEIDAAPIDRGIRLLINSQTEDGDYPQQGITGAFMKNCTLNYASYRNIFPTWALGQYRKLFLMKLK</sequence>
<dbReference type="AlphaFoldDB" id="A0A9Q1QZY0"/>
<dbReference type="CDD" id="cd02892">
    <property type="entry name" value="SQCY_1"/>
    <property type="match status" value="1"/>
</dbReference>
<dbReference type="InterPro" id="IPR018333">
    <property type="entry name" value="Squalene_cyclase"/>
</dbReference>
<dbReference type="SFLD" id="SFLDG01016">
    <property type="entry name" value="Prenyltransferase_Like_2"/>
    <property type="match status" value="1"/>
</dbReference>
<proteinExistence type="inferred from homology"/>
<reference evidence="7" key="1">
    <citation type="journal article" date="2023" name="Proc. Natl. Acad. Sci. U.S.A.">
        <title>Genomic and structural basis for evolution of tropane alkaloid biosynthesis.</title>
        <authorList>
            <person name="Wanga Y.-J."/>
            <person name="Taina T."/>
            <person name="Yua J.-Y."/>
            <person name="Lia J."/>
            <person name="Xua B."/>
            <person name="Chenc J."/>
            <person name="D'Auriad J.C."/>
            <person name="Huanga J.-P."/>
            <person name="Huanga S.-X."/>
        </authorList>
    </citation>
    <scope>NUCLEOTIDE SEQUENCE [LARGE SCALE GENOMIC DNA]</scope>
    <source>
        <strain evidence="7">cv. KIB-2019</strain>
    </source>
</reference>
<keyword evidence="7" id="KW-1185">Reference proteome</keyword>
<dbReference type="EC" id="5.4.99.-" evidence="3"/>
<dbReference type="FunFam" id="1.50.10.20:FF:000011">
    <property type="entry name" value="Terpene cyclase/mutase family member"/>
    <property type="match status" value="1"/>
</dbReference>
<keyword evidence="3" id="KW-0413">Isomerase</keyword>
<keyword evidence="2" id="KW-0677">Repeat</keyword>
<dbReference type="SUPFAM" id="SSF48239">
    <property type="entry name" value="Terpenoid cyclases/Protein prenyltransferases"/>
    <property type="match status" value="2"/>
</dbReference>
<name>A0A9Q1QZY0_9SOLA</name>
<dbReference type="PANTHER" id="PTHR11764:SF19">
    <property type="entry name" value="TERPENE CYCLASE_MUTASE FAMILY MEMBER"/>
    <property type="match status" value="1"/>
</dbReference>
<organism evidence="6 7">
    <name type="scientific">Anisodus acutangulus</name>
    <dbReference type="NCBI Taxonomy" id="402998"/>
    <lineage>
        <taxon>Eukaryota</taxon>
        <taxon>Viridiplantae</taxon>
        <taxon>Streptophyta</taxon>
        <taxon>Embryophyta</taxon>
        <taxon>Tracheophyta</taxon>
        <taxon>Spermatophyta</taxon>
        <taxon>Magnoliopsida</taxon>
        <taxon>eudicotyledons</taxon>
        <taxon>Gunneridae</taxon>
        <taxon>Pentapetalae</taxon>
        <taxon>asterids</taxon>
        <taxon>lamiids</taxon>
        <taxon>Solanales</taxon>
        <taxon>Solanaceae</taxon>
        <taxon>Solanoideae</taxon>
        <taxon>Hyoscyameae</taxon>
        <taxon>Anisodus</taxon>
    </lineage>
</organism>
<dbReference type="Proteomes" id="UP001152561">
    <property type="component" value="Unassembled WGS sequence"/>
</dbReference>
<dbReference type="NCBIfam" id="TIGR01787">
    <property type="entry name" value="squalene_cyclas"/>
    <property type="match status" value="1"/>
</dbReference>
<gene>
    <name evidence="6" type="ORF">K7X08_011996</name>
</gene>
<accession>A0A9Q1QZY0</accession>
<dbReference type="GO" id="GO:0005811">
    <property type="term" value="C:lipid droplet"/>
    <property type="evidence" value="ECO:0007669"/>
    <property type="project" value="InterPro"/>
</dbReference>
<feature type="domain" description="Squalene cyclase C-terminal" evidence="4">
    <location>
        <begin position="415"/>
        <end position="751"/>
    </location>
</feature>
<dbReference type="OrthoDB" id="1254072at2759"/>
<evidence type="ECO:0000313" key="7">
    <source>
        <dbReference type="Proteomes" id="UP001152561"/>
    </source>
</evidence>
<dbReference type="InterPro" id="IPR008930">
    <property type="entry name" value="Terpenoid_cyclase/PrenylTrfase"/>
</dbReference>
<feature type="domain" description="Squalene cyclase N-terminal" evidence="5">
    <location>
        <begin position="102"/>
        <end position="360"/>
    </location>
</feature>